<evidence type="ECO:0000313" key="5">
    <source>
        <dbReference type="Proteomes" id="UP001309876"/>
    </source>
</evidence>
<keyword evidence="5" id="KW-1185">Reference proteome</keyword>
<proteinExistence type="predicted"/>
<dbReference type="PANTHER" id="PTHR14969">
    <property type="entry name" value="SPHINGOSINE-1-PHOSPHATE PHOSPHOHYDROLASE"/>
    <property type="match status" value="1"/>
</dbReference>
<dbReference type="InterPro" id="IPR000326">
    <property type="entry name" value="PAP2/HPO"/>
</dbReference>
<feature type="transmembrane region" description="Helical" evidence="2">
    <location>
        <begin position="104"/>
        <end position="125"/>
    </location>
</feature>
<protein>
    <recommendedName>
        <fullName evidence="3">Phosphatidic acid phosphatase type 2/haloperoxidase domain-containing protein</fullName>
    </recommendedName>
</protein>
<dbReference type="GO" id="GO:0042392">
    <property type="term" value="F:sphingosine-1-phosphate phosphatase activity"/>
    <property type="evidence" value="ECO:0007669"/>
    <property type="project" value="TreeGrafter"/>
</dbReference>
<accession>A0AAN7T4R8</accession>
<feature type="transmembrane region" description="Helical" evidence="2">
    <location>
        <begin position="12"/>
        <end position="29"/>
    </location>
</feature>
<feature type="transmembrane region" description="Helical" evidence="2">
    <location>
        <begin position="76"/>
        <end position="98"/>
    </location>
</feature>
<evidence type="ECO:0000259" key="3">
    <source>
        <dbReference type="Pfam" id="PF01569"/>
    </source>
</evidence>
<keyword evidence="2" id="KW-1133">Transmembrane helix</keyword>
<gene>
    <name evidence="4" type="ORF">LTR05_002519</name>
</gene>
<feature type="domain" description="Phosphatidic acid phosphatase type 2/haloperoxidase" evidence="3">
    <location>
        <begin position="5"/>
        <end position="120"/>
    </location>
</feature>
<dbReference type="Gene3D" id="1.20.144.10">
    <property type="entry name" value="Phosphatidic acid phosphatase type 2/haloperoxidase"/>
    <property type="match status" value="1"/>
</dbReference>
<name>A0AAN7T4R8_9EURO</name>
<keyword evidence="2" id="KW-0472">Membrane</keyword>
<organism evidence="4 5">
    <name type="scientific">Lithohypha guttulata</name>
    <dbReference type="NCBI Taxonomy" id="1690604"/>
    <lineage>
        <taxon>Eukaryota</taxon>
        <taxon>Fungi</taxon>
        <taxon>Dikarya</taxon>
        <taxon>Ascomycota</taxon>
        <taxon>Pezizomycotina</taxon>
        <taxon>Eurotiomycetes</taxon>
        <taxon>Chaetothyriomycetidae</taxon>
        <taxon>Chaetothyriales</taxon>
        <taxon>Trichomeriaceae</taxon>
        <taxon>Lithohypha</taxon>
    </lineage>
</organism>
<dbReference type="InterPro" id="IPR036938">
    <property type="entry name" value="PAP2/HPO_sf"/>
</dbReference>
<evidence type="ECO:0000256" key="2">
    <source>
        <dbReference type="SAM" id="Phobius"/>
    </source>
</evidence>
<sequence>MHGKGYGMPSSHAQFVSFFAVSLTLFLLLRHQPSTQHHHNSPPRSSTITGKTSTATNNFDPLIYPTYRQSSLLERLVLSLLAICGATAVAASRIYLSYHTPRQVLVGVIAGILFALLWFMGTSWLRTEGWVEWGLDTYLARLVRLRDLIVTEDLQDAGWGRWEARRRMMVKGKRT</sequence>
<dbReference type="SUPFAM" id="SSF48317">
    <property type="entry name" value="Acid phosphatase/Vanadium-dependent haloperoxidase"/>
    <property type="match status" value="1"/>
</dbReference>
<comment type="caution">
    <text evidence="4">The sequence shown here is derived from an EMBL/GenBank/DDBJ whole genome shotgun (WGS) entry which is preliminary data.</text>
</comment>
<feature type="region of interest" description="Disordered" evidence="1">
    <location>
        <begin position="34"/>
        <end position="53"/>
    </location>
</feature>
<evidence type="ECO:0000256" key="1">
    <source>
        <dbReference type="SAM" id="MobiDB-lite"/>
    </source>
</evidence>
<dbReference type="EMBL" id="JAVRRJ010000002">
    <property type="protein sequence ID" value="KAK5088302.1"/>
    <property type="molecule type" value="Genomic_DNA"/>
</dbReference>
<reference evidence="4 5" key="1">
    <citation type="submission" date="2023-08" db="EMBL/GenBank/DDBJ databases">
        <title>Black Yeasts Isolated from many extreme environments.</title>
        <authorList>
            <person name="Coleine C."/>
            <person name="Stajich J.E."/>
            <person name="Selbmann L."/>
        </authorList>
    </citation>
    <scope>NUCLEOTIDE SEQUENCE [LARGE SCALE GENOMIC DNA]</scope>
    <source>
        <strain evidence="4 5">CCFEE 5910</strain>
    </source>
</reference>
<feature type="compositionally biased region" description="Polar residues" evidence="1">
    <location>
        <begin position="42"/>
        <end position="53"/>
    </location>
</feature>
<dbReference type="PANTHER" id="PTHR14969:SF59">
    <property type="entry name" value="DOLICHYLDIPHOSPHATASE"/>
    <property type="match status" value="1"/>
</dbReference>
<dbReference type="Pfam" id="PF01569">
    <property type="entry name" value="PAP2"/>
    <property type="match status" value="1"/>
</dbReference>
<evidence type="ECO:0000313" key="4">
    <source>
        <dbReference type="EMBL" id="KAK5088302.1"/>
    </source>
</evidence>
<keyword evidence="2" id="KW-0812">Transmembrane</keyword>
<dbReference type="AlphaFoldDB" id="A0AAN7T4R8"/>
<dbReference type="Proteomes" id="UP001309876">
    <property type="component" value="Unassembled WGS sequence"/>
</dbReference>